<gene>
    <name evidence="1" type="ORF">S40285_09245</name>
</gene>
<proteinExistence type="predicted"/>
<protein>
    <submittedName>
        <fullName evidence="1">Uncharacterized protein</fullName>
    </submittedName>
</protein>
<dbReference type="HOGENOM" id="CLU_1361205_0_0_1"/>
<sequence length="201" mass="22227">MGTAAPCIQLQLPPISFAPSHSTGVKGVINDARHYETTRRNKRTNAIRSSILSLHGMHINGYIGSHRLRGNDAEKNTFSSSPNVADETFLEWCDSRRRNLESEANSTICTKKDRPSGETSATIESALLPIVKKNTAIHFVKIYYETMEFDQAAAPAILAYKNQGDLFANPTGFTELISDDTFSSGVLEHLLKKCNIPIRLC</sequence>
<dbReference type="Gene3D" id="3.40.30.10">
    <property type="entry name" value="Glutaredoxin"/>
    <property type="match status" value="1"/>
</dbReference>
<dbReference type="OrthoDB" id="70588at2759"/>
<dbReference type="InterPro" id="IPR051499">
    <property type="entry name" value="Phosducin-like_reg"/>
</dbReference>
<dbReference type="InParanoid" id="A0A084QZE4"/>
<evidence type="ECO:0000313" key="2">
    <source>
        <dbReference type="Proteomes" id="UP000028524"/>
    </source>
</evidence>
<reference evidence="1 2" key="1">
    <citation type="journal article" date="2014" name="BMC Genomics">
        <title>Comparative genome sequencing reveals chemotype-specific gene clusters in the toxigenic black mold Stachybotrys.</title>
        <authorList>
            <person name="Semeiks J."/>
            <person name="Borek D."/>
            <person name="Otwinowski Z."/>
            <person name="Grishin N.V."/>
        </authorList>
    </citation>
    <scope>NUCLEOTIDE SEQUENCE [LARGE SCALE GENOMIC DNA]</scope>
    <source>
        <strain evidence="1 2">IBT 40285</strain>
    </source>
</reference>
<organism evidence="1 2">
    <name type="scientific">Stachybotrys chlorohalonatus (strain IBT 40285)</name>
    <dbReference type="NCBI Taxonomy" id="1283841"/>
    <lineage>
        <taxon>Eukaryota</taxon>
        <taxon>Fungi</taxon>
        <taxon>Dikarya</taxon>
        <taxon>Ascomycota</taxon>
        <taxon>Pezizomycotina</taxon>
        <taxon>Sordariomycetes</taxon>
        <taxon>Hypocreomycetidae</taxon>
        <taxon>Hypocreales</taxon>
        <taxon>Stachybotryaceae</taxon>
        <taxon>Stachybotrys</taxon>
    </lineage>
</organism>
<dbReference type="PANTHER" id="PTHR46052">
    <property type="entry name" value="PHOSDUCIN-LIKE PROTEIN"/>
    <property type="match status" value="1"/>
</dbReference>
<dbReference type="PANTHER" id="PTHR46052:SF1">
    <property type="entry name" value="PHOSDUCIN-LIKE PROTEIN"/>
    <property type="match status" value="1"/>
</dbReference>
<evidence type="ECO:0000313" key="1">
    <source>
        <dbReference type="EMBL" id="KFA69329.1"/>
    </source>
</evidence>
<keyword evidence="2" id="KW-1185">Reference proteome</keyword>
<dbReference type="STRING" id="1283841.A0A084QZE4"/>
<dbReference type="SUPFAM" id="SSF52833">
    <property type="entry name" value="Thioredoxin-like"/>
    <property type="match status" value="1"/>
</dbReference>
<dbReference type="Proteomes" id="UP000028524">
    <property type="component" value="Unassembled WGS sequence"/>
</dbReference>
<name>A0A084QZE4_STAC4</name>
<accession>A0A084QZE4</accession>
<dbReference type="AlphaFoldDB" id="A0A084QZE4"/>
<dbReference type="InterPro" id="IPR036249">
    <property type="entry name" value="Thioredoxin-like_sf"/>
</dbReference>
<dbReference type="EMBL" id="KL659537">
    <property type="protein sequence ID" value="KFA69329.1"/>
    <property type="molecule type" value="Genomic_DNA"/>
</dbReference>